<dbReference type="RefSeq" id="WP_113934917.1">
    <property type="nucleotide sequence ID" value="NZ_JACCEU010000011.1"/>
</dbReference>
<keyword evidence="1" id="KW-0812">Transmembrane</keyword>
<feature type="transmembrane region" description="Helical" evidence="1">
    <location>
        <begin position="371"/>
        <end position="390"/>
    </location>
</feature>
<dbReference type="EMBL" id="QNRQ01000015">
    <property type="protein sequence ID" value="RBP35808.1"/>
    <property type="molecule type" value="Genomic_DNA"/>
</dbReference>
<feature type="transmembrane region" description="Helical" evidence="1">
    <location>
        <begin position="182"/>
        <end position="203"/>
    </location>
</feature>
<feature type="transmembrane region" description="Helical" evidence="1">
    <location>
        <begin position="35"/>
        <end position="58"/>
    </location>
</feature>
<dbReference type="Proteomes" id="UP000253628">
    <property type="component" value="Unassembled WGS sequence"/>
</dbReference>
<sequence length="415" mass="46058">MTRFNNWHSANWLLAGAIAIALFCLGAFVDRQAYYACWLAAWWTCAGAVLGSQANLWLHDLTGGAWGLPLRPIWRRVAAAMPMLLALMLPLVVAAWTFYPWAQPGWTPQAEAPAFKAAWLSPPFVTVRLLVYAALWQATALMSARREAYWTAREIDSVRGRAAASADEQYERPQPGKRRKGGSAFCLFVYGLTVSLASVDLVQSLMPQWYSSGFGLIAVAMQMKLGFALGVLGASAPGQWQTTPGQRNAGHAGPVAPYKDKTIFLAEMGRDWGNLLLMYVLMWAYVGFVQFLIIWAENLPNEIAWYVPRLQTGWVWLGGTLVMAGFFAPLFLLLFRSVKQNRQRLRGLAMALCMLGWAESVWVTLPSVPGLTWHALWMAPLALAGMAALLRTMPLPGEHRMRQRPIAATQVQEGE</sequence>
<gene>
    <name evidence="2" type="ORF">DFR37_11582</name>
</gene>
<proteinExistence type="predicted"/>
<accession>A0A366H4N1</accession>
<feature type="transmembrane region" description="Helical" evidence="1">
    <location>
        <begin position="79"/>
        <end position="99"/>
    </location>
</feature>
<dbReference type="OrthoDB" id="140980at2"/>
<protein>
    <submittedName>
        <fullName evidence="2">Quinol:cytochrome c oxidoreductase quinone-binding subunit 2</fullName>
    </submittedName>
</protein>
<comment type="caution">
    <text evidence="2">The sequence shown here is derived from an EMBL/GenBank/DDBJ whole genome shotgun (WGS) entry which is preliminary data.</text>
</comment>
<name>A0A366H4N1_9BURK</name>
<evidence type="ECO:0000256" key="1">
    <source>
        <dbReference type="SAM" id="Phobius"/>
    </source>
</evidence>
<evidence type="ECO:0000313" key="3">
    <source>
        <dbReference type="Proteomes" id="UP000253628"/>
    </source>
</evidence>
<dbReference type="AlphaFoldDB" id="A0A366H4N1"/>
<feature type="transmembrane region" description="Helical" evidence="1">
    <location>
        <begin position="12"/>
        <end position="29"/>
    </location>
</feature>
<feature type="transmembrane region" description="Helical" evidence="1">
    <location>
        <begin position="119"/>
        <end position="136"/>
    </location>
</feature>
<feature type="transmembrane region" description="Helical" evidence="1">
    <location>
        <begin position="209"/>
        <end position="232"/>
    </location>
</feature>
<keyword evidence="1" id="KW-1133">Transmembrane helix</keyword>
<reference evidence="2 3" key="1">
    <citation type="submission" date="2018-06" db="EMBL/GenBank/DDBJ databases">
        <title>Genomic Encyclopedia of Type Strains, Phase IV (KMG-IV): sequencing the most valuable type-strain genomes for metagenomic binning, comparative biology and taxonomic classification.</title>
        <authorList>
            <person name="Goeker M."/>
        </authorList>
    </citation>
    <scope>NUCLEOTIDE SEQUENCE [LARGE SCALE GENOMIC DNA]</scope>
    <source>
        <strain evidence="2 3">DSM 25520</strain>
    </source>
</reference>
<dbReference type="PANTHER" id="PTHR43044">
    <property type="match status" value="1"/>
</dbReference>
<organism evidence="2 3">
    <name type="scientific">Eoetvoesiella caeni</name>
    <dbReference type="NCBI Taxonomy" id="645616"/>
    <lineage>
        <taxon>Bacteria</taxon>
        <taxon>Pseudomonadati</taxon>
        <taxon>Pseudomonadota</taxon>
        <taxon>Betaproteobacteria</taxon>
        <taxon>Burkholderiales</taxon>
        <taxon>Alcaligenaceae</taxon>
        <taxon>Eoetvoesiella</taxon>
    </lineage>
</organism>
<evidence type="ECO:0000313" key="2">
    <source>
        <dbReference type="EMBL" id="RBP35808.1"/>
    </source>
</evidence>
<dbReference type="PANTHER" id="PTHR43044:SF1">
    <property type="entry name" value="QUINOL:CYTOCHROME C OXIDOREDUCTASE QUINONE-BINDING SUBUNIT 2"/>
    <property type="match status" value="1"/>
</dbReference>
<feature type="transmembrane region" description="Helical" evidence="1">
    <location>
        <begin position="314"/>
        <end position="335"/>
    </location>
</feature>
<feature type="transmembrane region" description="Helical" evidence="1">
    <location>
        <begin position="275"/>
        <end position="294"/>
    </location>
</feature>
<keyword evidence="3" id="KW-1185">Reference proteome</keyword>
<keyword evidence="1" id="KW-0472">Membrane</keyword>
<feature type="transmembrane region" description="Helical" evidence="1">
    <location>
        <begin position="347"/>
        <end position="365"/>
    </location>
</feature>